<name>A0ABU1WYY9_SPHXE</name>
<feature type="domain" description="DUF559" evidence="1">
    <location>
        <begin position="3"/>
        <end position="105"/>
    </location>
</feature>
<gene>
    <name evidence="2" type="ORF">J2W40_001325</name>
</gene>
<accession>A0ABU1WYY9</accession>
<evidence type="ECO:0000313" key="2">
    <source>
        <dbReference type="EMBL" id="MDR7154513.1"/>
    </source>
</evidence>
<dbReference type="GO" id="GO:0004077">
    <property type="term" value="F:biotin--[biotin carboxyl-carrier protein] ligase activity"/>
    <property type="evidence" value="ECO:0007669"/>
    <property type="project" value="UniProtKB-EC"/>
</dbReference>
<reference evidence="2 3" key="1">
    <citation type="submission" date="2023-07" db="EMBL/GenBank/DDBJ databases">
        <title>Sorghum-associated microbial communities from plants grown in Nebraska, USA.</title>
        <authorList>
            <person name="Schachtman D."/>
        </authorList>
    </citation>
    <scope>NUCLEOTIDE SEQUENCE [LARGE SCALE GENOMIC DNA]</scope>
    <source>
        <strain evidence="2 3">4256</strain>
    </source>
</reference>
<keyword evidence="2" id="KW-0436">Ligase</keyword>
<sequence>MTGTARMLRGDPTEAEKALWTRLRAGQIDGFKFVRQFPVGTHVADFACRGARLVIELDGGQHATSDSDAARTALIEAHGYRVIRFWNHDVLANRDGVLESIRAELRLSRNLLP</sequence>
<comment type="caution">
    <text evidence="2">The sequence shown here is derived from an EMBL/GenBank/DDBJ whole genome shotgun (WGS) entry which is preliminary data.</text>
</comment>
<dbReference type="RefSeq" id="WP_310222870.1">
    <property type="nucleotide sequence ID" value="NZ_JAVDWV010000005.1"/>
</dbReference>
<evidence type="ECO:0000313" key="3">
    <source>
        <dbReference type="Proteomes" id="UP001267638"/>
    </source>
</evidence>
<dbReference type="PANTHER" id="PTHR38590:SF1">
    <property type="entry name" value="BLL0828 PROTEIN"/>
    <property type="match status" value="1"/>
</dbReference>
<proteinExistence type="predicted"/>
<dbReference type="SUPFAM" id="SSF52980">
    <property type="entry name" value="Restriction endonuclease-like"/>
    <property type="match status" value="1"/>
</dbReference>
<evidence type="ECO:0000259" key="1">
    <source>
        <dbReference type="Pfam" id="PF04480"/>
    </source>
</evidence>
<protein>
    <submittedName>
        <fullName evidence="2">BirA family biotin operon repressor/biotin-[acetyl-CoA-carboxylase] ligase</fullName>
        <ecNumber evidence="2">6.3.4.15</ecNumber>
    </submittedName>
</protein>
<dbReference type="Gene3D" id="3.40.960.10">
    <property type="entry name" value="VSR Endonuclease"/>
    <property type="match status" value="1"/>
</dbReference>
<dbReference type="EC" id="6.3.4.15" evidence="2"/>
<dbReference type="CDD" id="cd01038">
    <property type="entry name" value="Endonuclease_DUF559"/>
    <property type="match status" value="1"/>
</dbReference>
<dbReference type="Pfam" id="PF04480">
    <property type="entry name" value="DUF559"/>
    <property type="match status" value="1"/>
</dbReference>
<keyword evidence="3" id="KW-1185">Reference proteome</keyword>
<dbReference type="Proteomes" id="UP001267638">
    <property type="component" value="Unassembled WGS sequence"/>
</dbReference>
<dbReference type="InterPro" id="IPR047216">
    <property type="entry name" value="Endonuclease_DUF559_bact"/>
</dbReference>
<dbReference type="EMBL" id="JAVDWV010000005">
    <property type="protein sequence ID" value="MDR7154513.1"/>
    <property type="molecule type" value="Genomic_DNA"/>
</dbReference>
<dbReference type="PANTHER" id="PTHR38590">
    <property type="entry name" value="BLL0828 PROTEIN"/>
    <property type="match status" value="1"/>
</dbReference>
<dbReference type="InterPro" id="IPR007569">
    <property type="entry name" value="DUF559"/>
</dbReference>
<dbReference type="InterPro" id="IPR011335">
    <property type="entry name" value="Restrct_endonuc-II-like"/>
</dbReference>
<organism evidence="2 3">
    <name type="scientific">Sphingobium xenophagum</name>
    <dbReference type="NCBI Taxonomy" id="121428"/>
    <lineage>
        <taxon>Bacteria</taxon>
        <taxon>Pseudomonadati</taxon>
        <taxon>Pseudomonadota</taxon>
        <taxon>Alphaproteobacteria</taxon>
        <taxon>Sphingomonadales</taxon>
        <taxon>Sphingomonadaceae</taxon>
        <taxon>Sphingobium</taxon>
    </lineage>
</organism>